<evidence type="ECO:0000256" key="1">
    <source>
        <dbReference type="SAM" id="MobiDB-lite"/>
    </source>
</evidence>
<organism evidence="2 3">
    <name type="scientific">Acinetobacter boissieri</name>
    <dbReference type="NCBI Taxonomy" id="1219383"/>
    <lineage>
        <taxon>Bacteria</taxon>
        <taxon>Pseudomonadati</taxon>
        <taxon>Pseudomonadota</taxon>
        <taxon>Gammaproteobacteria</taxon>
        <taxon>Moraxellales</taxon>
        <taxon>Moraxellaceae</taxon>
        <taxon>Acinetobacter</taxon>
    </lineage>
</organism>
<evidence type="ECO:0000313" key="2">
    <source>
        <dbReference type="EMBL" id="SDB85276.1"/>
    </source>
</evidence>
<reference evidence="3" key="1">
    <citation type="submission" date="2016-09" db="EMBL/GenBank/DDBJ databases">
        <authorList>
            <person name="Varghese N."/>
            <person name="Submissions S."/>
        </authorList>
    </citation>
    <scope>NUCLEOTIDE SEQUENCE [LARGE SCALE GENOMIC DNA]</scope>
    <source>
        <strain evidence="3">ANC 4422</strain>
    </source>
</reference>
<gene>
    <name evidence="2" type="ORF">SAMN05421733_102201</name>
</gene>
<name>A0A1G6GVX0_9GAMM</name>
<protein>
    <submittedName>
        <fullName evidence="2">Uncharacterized protein</fullName>
    </submittedName>
</protein>
<dbReference type="Proteomes" id="UP000242501">
    <property type="component" value="Unassembled WGS sequence"/>
</dbReference>
<accession>A0A1G6GVX0</accession>
<dbReference type="EMBL" id="FMYL01000002">
    <property type="protein sequence ID" value="SDB85276.1"/>
    <property type="molecule type" value="Genomic_DNA"/>
</dbReference>
<sequence length="91" mass="10748">MAYMDGRMNSKTELNQQKQIKNAKRGGHKPSIAKDINKHKIQKLQRFMKELEQEYAQHWHEATHQAQVYEQGYAHALHHVQSRLTDILSIK</sequence>
<evidence type="ECO:0000313" key="3">
    <source>
        <dbReference type="Proteomes" id="UP000242501"/>
    </source>
</evidence>
<dbReference type="AlphaFoldDB" id="A0A1G6GVX0"/>
<proteinExistence type="predicted"/>
<feature type="region of interest" description="Disordered" evidence="1">
    <location>
        <begin position="1"/>
        <end position="31"/>
    </location>
</feature>
<feature type="compositionally biased region" description="Polar residues" evidence="1">
    <location>
        <begin position="9"/>
        <end position="20"/>
    </location>
</feature>
<keyword evidence="3" id="KW-1185">Reference proteome</keyword>